<proteinExistence type="predicted"/>
<gene>
    <name evidence="2" type="ORF">EA472_16685</name>
</gene>
<dbReference type="EMBL" id="REFZ01000012">
    <property type="protein sequence ID" value="RQG98850.1"/>
    <property type="molecule type" value="Genomic_DNA"/>
</dbReference>
<keyword evidence="3" id="KW-1185">Reference proteome</keyword>
<comment type="caution">
    <text evidence="2">The sequence shown here is derived from an EMBL/GenBank/DDBJ whole genome shotgun (WGS) entry which is preliminary data.</text>
</comment>
<sequence length="140" mass="16311">MVDRHRDGGDERETPVRRWELADSEFEPGLDETLLLLSHHRRRDVLYYLSEHELAGVETLATEIVANERGCPPRDVTPADREPITIDLYQNHLPKLTDGRLVEFDRRSGAVRWSFPSSNATTLLEFFYDFEHDDLTDENE</sequence>
<evidence type="ECO:0000313" key="3">
    <source>
        <dbReference type="Proteomes" id="UP000281431"/>
    </source>
</evidence>
<dbReference type="Pfam" id="PF24035">
    <property type="entry name" value="DUF7344"/>
    <property type="match status" value="1"/>
</dbReference>
<dbReference type="InterPro" id="IPR055768">
    <property type="entry name" value="DUF7344"/>
</dbReference>
<name>A0A3N6MN10_NATCH</name>
<dbReference type="Proteomes" id="UP000281431">
    <property type="component" value="Unassembled WGS sequence"/>
</dbReference>
<feature type="domain" description="DUF7344" evidence="1">
    <location>
        <begin position="36"/>
        <end position="112"/>
    </location>
</feature>
<evidence type="ECO:0000313" key="2">
    <source>
        <dbReference type="EMBL" id="RQG98850.1"/>
    </source>
</evidence>
<accession>A0A3N6MN10</accession>
<reference evidence="2 3" key="1">
    <citation type="submission" date="2018-10" db="EMBL/GenBank/DDBJ databases">
        <title>Natrarchaeobius chitinivorans gen. nov., sp. nov., and Natrarchaeobius haloalkaliphilus sp. nov., alkaliphilic, chitin-utilizing haloarchaea from hypersaline alkaline lakes.</title>
        <authorList>
            <person name="Sorokin D.Y."/>
            <person name="Elcheninov A.G."/>
            <person name="Kostrikina N.A."/>
            <person name="Bale N.J."/>
            <person name="Sinninghe Damste J.S."/>
            <person name="Khijniak T.V."/>
            <person name="Kublanov I.V."/>
            <person name="Toshchakov S.V."/>
        </authorList>
    </citation>
    <scope>NUCLEOTIDE SEQUENCE [LARGE SCALE GENOMIC DNA]</scope>
    <source>
        <strain evidence="2 3">AArcht7</strain>
    </source>
</reference>
<evidence type="ECO:0000259" key="1">
    <source>
        <dbReference type="Pfam" id="PF24035"/>
    </source>
</evidence>
<protein>
    <recommendedName>
        <fullName evidence="1">DUF7344 domain-containing protein</fullName>
    </recommendedName>
</protein>
<dbReference type="OrthoDB" id="247722at2157"/>
<dbReference type="AlphaFoldDB" id="A0A3N6MN10"/>
<organism evidence="2 3">
    <name type="scientific">Natrarchaeobius chitinivorans</name>
    <dbReference type="NCBI Taxonomy" id="1679083"/>
    <lineage>
        <taxon>Archaea</taxon>
        <taxon>Methanobacteriati</taxon>
        <taxon>Methanobacteriota</taxon>
        <taxon>Stenosarchaea group</taxon>
        <taxon>Halobacteria</taxon>
        <taxon>Halobacteriales</taxon>
        <taxon>Natrialbaceae</taxon>
        <taxon>Natrarchaeobius</taxon>
    </lineage>
</organism>